<dbReference type="GO" id="GO:0016788">
    <property type="term" value="F:hydrolase activity, acting on ester bonds"/>
    <property type="evidence" value="ECO:0007669"/>
    <property type="project" value="InterPro"/>
</dbReference>
<dbReference type="CDD" id="cd21140">
    <property type="entry name" value="Cas6_I-like"/>
    <property type="match status" value="1"/>
</dbReference>
<evidence type="ECO:0000313" key="3">
    <source>
        <dbReference type="EMBL" id="TCS77240.1"/>
    </source>
</evidence>
<dbReference type="Gene3D" id="3.30.70.1890">
    <property type="match status" value="1"/>
</dbReference>
<gene>
    <name evidence="3" type="ORF">EDC37_11711</name>
</gene>
<sequence>MRMQLSFSLKKAQLPVDYRASCVSFMKNALCSYNKKFFELYYNNGAKIKSFSFSLRLPKPEFKKNEILLAGDKIEFNWSALDERDALIFYNAFLGKKNKAFELGDNNAMMLNNLVILPEHKITQSQIVIKLLSPFVVRIHDKTNNTNRYVKCSDADFPEKAKEAVAAQISMLELNTALIKGFRIENIQTKNCIVKTFHHTVDGTIGVLRLQGQPQLLDILYKAGIGANRSIGFGLFEKVY</sequence>
<organism evidence="3 4">
    <name type="scientific">Pectinatus cerevisiiphilus</name>
    <dbReference type="NCBI Taxonomy" id="86956"/>
    <lineage>
        <taxon>Bacteria</taxon>
        <taxon>Bacillati</taxon>
        <taxon>Bacillota</taxon>
        <taxon>Negativicutes</taxon>
        <taxon>Selenomonadales</taxon>
        <taxon>Selenomonadaceae</taxon>
        <taxon>Pectinatus</taxon>
    </lineage>
</organism>
<dbReference type="InterPro" id="IPR049435">
    <property type="entry name" value="Cas_Cas6_C"/>
</dbReference>
<dbReference type="PANTHER" id="PTHR36984">
    <property type="entry name" value="CRISPR-ASSOCIATED ENDORIBONUCLEASE CAS6 1"/>
    <property type="match status" value="1"/>
</dbReference>
<dbReference type="PANTHER" id="PTHR36984:SF3">
    <property type="entry name" value="CRISPR-ASSOCIATED ENDORIBONUCLEASE CAS6"/>
    <property type="match status" value="1"/>
</dbReference>
<reference evidence="3 4" key="1">
    <citation type="submission" date="2019-03" db="EMBL/GenBank/DDBJ databases">
        <title>Genomic Encyclopedia of Type Strains, Phase IV (KMG-IV): sequencing the most valuable type-strain genomes for metagenomic binning, comparative biology and taxonomic classification.</title>
        <authorList>
            <person name="Goeker M."/>
        </authorList>
    </citation>
    <scope>NUCLEOTIDE SEQUENCE [LARGE SCALE GENOMIC DNA]</scope>
    <source>
        <strain evidence="3 4">DSM 20467</strain>
    </source>
</reference>
<dbReference type="InterPro" id="IPR010156">
    <property type="entry name" value="CRISPR-assoc_prot_Cas6"/>
</dbReference>
<dbReference type="GO" id="GO:0051607">
    <property type="term" value="P:defense response to virus"/>
    <property type="evidence" value="ECO:0007669"/>
    <property type="project" value="UniProtKB-KW"/>
</dbReference>
<evidence type="ECO:0000256" key="1">
    <source>
        <dbReference type="ARBA" id="ARBA00023118"/>
    </source>
</evidence>
<feature type="domain" description="CRISPR associated protein Cas6 C-terminal" evidence="2">
    <location>
        <begin position="118"/>
        <end position="237"/>
    </location>
</feature>
<evidence type="ECO:0000313" key="4">
    <source>
        <dbReference type="Proteomes" id="UP000295188"/>
    </source>
</evidence>
<accession>A0A4R3K3H2</accession>
<comment type="caution">
    <text evidence="3">The sequence shown here is derived from an EMBL/GenBank/DDBJ whole genome shotgun (WGS) entry which is preliminary data.</text>
</comment>
<dbReference type="Gene3D" id="3.30.70.1900">
    <property type="match status" value="1"/>
</dbReference>
<proteinExistence type="predicted"/>
<keyword evidence="1" id="KW-0051">Antiviral defense</keyword>
<dbReference type="NCBIfam" id="TIGR01877">
    <property type="entry name" value="cas_cas6"/>
    <property type="match status" value="1"/>
</dbReference>
<name>A0A4R3K3H2_9FIRM</name>
<dbReference type="OrthoDB" id="45555at2"/>
<dbReference type="Pfam" id="PF01881">
    <property type="entry name" value="Cas_Cas6_C"/>
    <property type="match status" value="1"/>
</dbReference>
<dbReference type="Proteomes" id="UP000295188">
    <property type="component" value="Unassembled WGS sequence"/>
</dbReference>
<dbReference type="EMBL" id="SMAA01000017">
    <property type="protein sequence ID" value="TCS77240.1"/>
    <property type="molecule type" value="Genomic_DNA"/>
</dbReference>
<protein>
    <submittedName>
        <fullName evidence="3">CRISPR-associated Cas6 family protein</fullName>
    </submittedName>
</protein>
<dbReference type="RefSeq" id="WP_132550996.1">
    <property type="nucleotide sequence ID" value="NZ_SMAA01000017.1"/>
</dbReference>
<keyword evidence="4" id="KW-1185">Reference proteome</keyword>
<dbReference type="AlphaFoldDB" id="A0A4R3K3H2"/>
<dbReference type="InterPro" id="IPR045747">
    <property type="entry name" value="CRISPR-assoc_prot_Cas6_N_sf"/>
</dbReference>
<evidence type="ECO:0000259" key="2">
    <source>
        <dbReference type="Pfam" id="PF01881"/>
    </source>
</evidence>